<evidence type="ECO:0000313" key="1">
    <source>
        <dbReference type="EMBL" id="SIN87886.1"/>
    </source>
</evidence>
<proteinExistence type="predicted"/>
<dbReference type="Proteomes" id="UP000198461">
    <property type="component" value="Unassembled WGS sequence"/>
</dbReference>
<organism evidence="1 2">
    <name type="scientific">Sulfurivirga caldicuralii</name>
    <dbReference type="NCBI Taxonomy" id="364032"/>
    <lineage>
        <taxon>Bacteria</taxon>
        <taxon>Pseudomonadati</taxon>
        <taxon>Pseudomonadota</taxon>
        <taxon>Gammaproteobacteria</taxon>
        <taxon>Thiotrichales</taxon>
        <taxon>Piscirickettsiaceae</taxon>
        <taxon>Sulfurivirga</taxon>
    </lineage>
</organism>
<sequence>MACEDKHAYKFGHGTDAQHKRDQALFKQLLENHTKLSRKTAFLENGIRVTTRSTDPDLVNILHQHVEGMEKRFASGRAIRSWDPLFAALFEFRDQINMQYEMLPDGVLTEMTSDDPKIVELIRKHDETLHNFVRAGYNISGEPSPVPDWVKAHYSEA</sequence>
<keyword evidence="2" id="KW-1185">Reference proteome</keyword>
<dbReference type="EMBL" id="FSRE01000002">
    <property type="protein sequence ID" value="SIN87886.1"/>
    <property type="molecule type" value="Genomic_DNA"/>
</dbReference>
<protein>
    <submittedName>
        <fullName evidence="1">Uncharacterized protein</fullName>
    </submittedName>
</protein>
<gene>
    <name evidence="1" type="ORF">SAMN05443662_0826</name>
</gene>
<dbReference type="OrthoDB" id="1525003at2"/>
<dbReference type="AlphaFoldDB" id="A0A1N6EY12"/>
<evidence type="ECO:0000313" key="2">
    <source>
        <dbReference type="Proteomes" id="UP000198461"/>
    </source>
</evidence>
<reference evidence="1 2" key="1">
    <citation type="submission" date="2016-11" db="EMBL/GenBank/DDBJ databases">
        <authorList>
            <person name="Jaros S."/>
            <person name="Januszkiewicz K."/>
            <person name="Wedrychowicz H."/>
        </authorList>
    </citation>
    <scope>NUCLEOTIDE SEQUENCE [LARGE SCALE GENOMIC DNA]</scope>
    <source>
        <strain evidence="1 2">DSM 17737</strain>
    </source>
</reference>
<dbReference type="STRING" id="364032.SAMN05443662_0826"/>
<accession>A0A1N6EY12</accession>
<name>A0A1N6EY12_9GAMM</name>
<dbReference type="RefSeq" id="WP_074201123.1">
    <property type="nucleotide sequence ID" value="NZ_FSRE01000002.1"/>
</dbReference>